<comment type="caution">
    <text evidence="1">The sequence shown here is derived from an EMBL/GenBank/DDBJ whole genome shotgun (WGS) entry which is preliminary data.</text>
</comment>
<name>A0A3E0TP38_9GAMM</name>
<evidence type="ECO:0000313" key="2">
    <source>
        <dbReference type="Proteomes" id="UP000256478"/>
    </source>
</evidence>
<dbReference type="OrthoDB" id="6321522at2"/>
<evidence type="ECO:0000313" key="1">
    <source>
        <dbReference type="EMBL" id="REL25842.1"/>
    </source>
</evidence>
<dbReference type="Proteomes" id="UP000256478">
    <property type="component" value="Unassembled WGS sequence"/>
</dbReference>
<dbReference type="EMBL" id="QUOU01000001">
    <property type="protein sequence ID" value="REL25842.1"/>
    <property type="molecule type" value="Genomic_DNA"/>
</dbReference>
<protein>
    <submittedName>
        <fullName evidence="1">Uncharacterized protein</fullName>
    </submittedName>
</protein>
<proteinExistence type="predicted"/>
<sequence>MTQSLLWQDLQQSSQFAELCNALYEREVALLARVNVERVAVLQSRLQSLSYYVQKAAHAMVNADTPMTLDSQNASWSSKQTRTLPTAGQEPEAIAKWYLAQDITLGLVVPVEVGERLVLDCVDRFDKEKSRVRTNVHGWFELTQTSPHQHHSQQATRVHQSHAKLLKPTKKAMMASCAGHVWQNNKPCRPVTPTLRELLLSCAINWKNLKKPLPVDTH</sequence>
<reference evidence="1 2" key="1">
    <citation type="submission" date="2018-08" db="EMBL/GenBank/DDBJ databases">
        <title>Thalassotalea euphylliae genome.</title>
        <authorList>
            <person name="Summers S."/>
            <person name="Rice S.A."/>
            <person name="Freckelton M.L."/>
            <person name="Nedved B.T."/>
            <person name="Hadfield M.G."/>
        </authorList>
    </citation>
    <scope>NUCLEOTIDE SEQUENCE [LARGE SCALE GENOMIC DNA]</scope>
    <source>
        <strain evidence="1 2">H1</strain>
    </source>
</reference>
<dbReference type="AlphaFoldDB" id="A0A3E0TP38"/>
<dbReference type="RefSeq" id="WP_116006968.1">
    <property type="nucleotide sequence ID" value="NZ_QUOU01000001.1"/>
</dbReference>
<gene>
    <name evidence="1" type="ORF">DXX93_04210</name>
</gene>
<accession>A0A3E0TP38</accession>
<organism evidence="1 2">
    <name type="scientific">Thalassotalea euphylliae</name>
    <dbReference type="NCBI Taxonomy" id="1655234"/>
    <lineage>
        <taxon>Bacteria</taxon>
        <taxon>Pseudomonadati</taxon>
        <taxon>Pseudomonadota</taxon>
        <taxon>Gammaproteobacteria</taxon>
        <taxon>Alteromonadales</taxon>
        <taxon>Colwelliaceae</taxon>
        <taxon>Thalassotalea</taxon>
    </lineage>
</organism>